<evidence type="ECO:0008006" key="9">
    <source>
        <dbReference type="Google" id="ProtNLM"/>
    </source>
</evidence>
<name>A0A2K3DFS8_CHLRE</name>
<comment type="similarity">
    <text evidence="2">Belongs to the TDE1 family.</text>
</comment>
<feature type="transmembrane region" description="Helical" evidence="6">
    <location>
        <begin position="225"/>
        <end position="244"/>
    </location>
</feature>
<organism evidence="7 8">
    <name type="scientific">Chlamydomonas reinhardtii</name>
    <name type="common">Chlamydomonas smithii</name>
    <dbReference type="NCBI Taxonomy" id="3055"/>
    <lineage>
        <taxon>Eukaryota</taxon>
        <taxon>Viridiplantae</taxon>
        <taxon>Chlorophyta</taxon>
        <taxon>core chlorophytes</taxon>
        <taxon>Chlorophyceae</taxon>
        <taxon>CS clade</taxon>
        <taxon>Chlamydomonadales</taxon>
        <taxon>Chlamydomonadaceae</taxon>
        <taxon>Chlamydomonas</taxon>
    </lineage>
</organism>
<evidence type="ECO:0000256" key="3">
    <source>
        <dbReference type="ARBA" id="ARBA00022692"/>
    </source>
</evidence>
<keyword evidence="4 6" id="KW-1133">Transmembrane helix</keyword>
<dbReference type="AlphaFoldDB" id="A0A2K3DFS8"/>
<dbReference type="InParanoid" id="A0A2K3DFS8"/>
<dbReference type="Pfam" id="PF03348">
    <property type="entry name" value="Serinc"/>
    <property type="match status" value="1"/>
</dbReference>
<keyword evidence="5 6" id="KW-0472">Membrane</keyword>
<feature type="transmembrane region" description="Helical" evidence="6">
    <location>
        <begin position="126"/>
        <end position="143"/>
    </location>
</feature>
<feature type="transmembrane region" description="Helical" evidence="6">
    <location>
        <begin position="188"/>
        <end position="213"/>
    </location>
</feature>
<dbReference type="PANTHER" id="PTHR10383:SF9">
    <property type="entry name" value="SERINE INCORPORATOR, ISOFORM F"/>
    <property type="match status" value="1"/>
</dbReference>
<keyword evidence="3 6" id="KW-0812">Transmembrane</keyword>
<dbReference type="GO" id="GO:0016020">
    <property type="term" value="C:membrane"/>
    <property type="evidence" value="ECO:0000318"/>
    <property type="project" value="GO_Central"/>
</dbReference>
<feature type="transmembrane region" description="Helical" evidence="6">
    <location>
        <begin position="37"/>
        <end position="53"/>
    </location>
</feature>
<evidence type="ECO:0000256" key="6">
    <source>
        <dbReference type="SAM" id="Phobius"/>
    </source>
</evidence>
<evidence type="ECO:0000313" key="7">
    <source>
        <dbReference type="EMBL" id="PNW79375.1"/>
    </source>
</evidence>
<dbReference type="PANTHER" id="PTHR10383">
    <property type="entry name" value="SERINE INCORPORATOR"/>
    <property type="match status" value="1"/>
</dbReference>
<reference evidence="7 8" key="1">
    <citation type="journal article" date="2007" name="Science">
        <title>The Chlamydomonas genome reveals the evolution of key animal and plant functions.</title>
        <authorList>
            <person name="Merchant S.S."/>
            <person name="Prochnik S.E."/>
            <person name="Vallon O."/>
            <person name="Harris E.H."/>
            <person name="Karpowicz S.J."/>
            <person name="Witman G.B."/>
            <person name="Terry A."/>
            <person name="Salamov A."/>
            <person name="Fritz-Laylin L.K."/>
            <person name="Marechal-Drouard L."/>
            <person name="Marshall W.F."/>
            <person name="Qu L.H."/>
            <person name="Nelson D.R."/>
            <person name="Sanderfoot A.A."/>
            <person name="Spalding M.H."/>
            <person name="Kapitonov V.V."/>
            <person name="Ren Q."/>
            <person name="Ferris P."/>
            <person name="Lindquist E."/>
            <person name="Shapiro H."/>
            <person name="Lucas S.M."/>
            <person name="Grimwood J."/>
            <person name="Schmutz J."/>
            <person name="Cardol P."/>
            <person name="Cerutti H."/>
            <person name="Chanfreau G."/>
            <person name="Chen C.L."/>
            <person name="Cognat V."/>
            <person name="Croft M.T."/>
            <person name="Dent R."/>
            <person name="Dutcher S."/>
            <person name="Fernandez E."/>
            <person name="Fukuzawa H."/>
            <person name="Gonzalez-Ballester D."/>
            <person name="Gonzalez-Halphen D."/>
            <person name="Hallmann A."/>
            <person name="Hanikenne M."/>
            <person name="Hippler M."/>
            <person name="Inwood W."/>
            <person name="Jabbari K."/>
            <person name="Kalanon M."/>
            <person name="Kuras R."/>
            <person name="Lefebvre P.A."/>
            <person name="Lemaire S.D."/>
            <person name="Lobanov A.V."/>
            <person name="Lohr M."/>
            <person name="Manuell A."/>
            <person name="Meier I."/>
            <person name="Mets L."/>
            <person name="Mittag M."/>
            <person name="Mittelmeier T."/>
            <person name="Moroney J.V."/>
            <person name="Moseley J."/>
            <person name="Napoli C."/>
            <person name="Nedelcu A.M."/>
            <person name="Niyogi K."/>
            <person name="Novoselov S.V."/>
            <person name="Paulsen I.T."/>
            <person name="Pazour G."/>
            <person name="Purton S."/>
            <person name="Ral J.P."/>
            <person name="Riano-Pachon D.M."/>
            <person name="Riekhof W."/>
            <person name="Rymarquis L."/>
            <person name="Schroda M."/>
            <person name="Stern D."/>
            <person name="Umen J."/>
            <person name="Willows R."/>
            <person name="Wilson N."/>
            <person name="Zimmer S.L."/>
            <person name="Allmer J."/>
            <person name="Balk J."/>
            <person name="Bisova K."/>
            <person name="Chen C.J."/>
            <person name="Elias M."/>
            <person name="Gendler K."/>
            <person name="Hauser C."/>
            <person name="Lamb M.R."/>
            <person name="Ledford H."/>
            <person name="Long J.C."/>
            <person name="Minagawa J."/>
            <person name="Page M.D."/>
            <person name="Pan J."/>
            <person name="Pootakham W."/>
            <person name="Roje S."/>
            <person name="Rose A."/>
            <person name="Stahlberg E."/>
            <person name="Terauchi A.M."/>
            <person name="Yang P."/>
            <person name="Ball S."/>
            <person name="Bowler C."/>
            <person name="Dieckmann C.L."/>
            <person name="Gladyshev V.N."/>
            <person name="Green P."/>
            <person name="Jorgensen R."/>
            <person name="Mayfield S."/>
            <person name="Mueller-Roeber B."/>
            <person name="Rajamani S."/>
            <person name="Sayre R.T."/>
            <person name="Brokstein P."/>
            <person name="Dubchak I."/>
            <person name="Goodstein D."/>
            <person name="Hornick L."/>
            <person name="Huang Y.W."/>
            <person name="Jhaveri J."/>
            <person name="Luo Y."/>
            <person name="Martinez D."/>
            <person name="Ngau W.C."/>
            <person name="Otillar B."/>
            <person name="Poliakov A."/>
            <person name="Porter A."/>
            <person name="Szajkowski L."/>
            <person name="Werner G."/>
            <person name="Zhou K."/>
            <person name="Grigoriev I.V."/>
            <person name="Rokhsar D.S."/>
            <person name="Grossman A.R."/>
        </authorList>
    </citation>
    <scope>NUCLEOTIDE SEQUENCE [LARGE SCALE GENOMIC DNA]</scope>
    <source>
        <strain evidence="8">CC-503</strain>
    </source>
</reference>
<comment type="subcellular location">
    <subcellularLocation>
        <location evidence="1">Membrane</location>
        <topology evidence="1">Multi-pass membrane protein</topology>
    </subcellularLocation>
</comment>
<feature type="transmembrane region" description="Helical" evidence="6">
    <location>
        <begin position="393"/>
        <end position="415"/>
    </location>
</feature>
<evidence type="ECO:0000256" key="4">
    <source>
        <dbReference type="ARBA" id="ARBA00022989"/>
    </source>
</evidence>
<evidence type="ECO:0000256" key="5">
    <source>
        <dbReference type="ARBA" id="ARBA00023136"/>
    </source>
</evidence>
<evidence type="ECO:0000256" key="1">
    <source>
        <dbReference type="ARBA" id="ARBA00004141"/>
    </source>
</evidence>
<accession>A0A2K3DFS8</accession>
<dbReference type="Proteomes" id="UP000006906">
    <property type="component" value="Chromosome 9"/>
</dbReference>
<keyword evidence="8" id="KW-1185">Reference proteome</keyword>
<dbReference type="KEGG" id="cre:CHLRE_09g412803v5"/>
<feature type="transmembrane region" description="Helical" evidence="6">
    <location>
        <begin position="251"/>
        <end position="270"/>
    </location>
</feature>
<dbReference type="RefSeq" id="XP_042921603.1">
    <property type="nucleotide sequence ID" value="XM_043066307.1"/>
</dbReference>
<sequence>MFLGGYLGSCAAQLATYAACTACQCASREVLRHSARVAWSVLFFLAMILAWVLRDFATPILEKIPWIVKDVTQVDMDKWFGQQAVYRVSMGNFLFFGCMSLALLGVKQRGDKRDAYLHHGHPLAKLGLWLLFTCLPFLFPNEVLNVYSWAARVGSGIFLIIQMIILLDFVQCWNDSWAAHGEEDERWLYGLMGLTVAGYAGTLTLAGLMYAWFKPAGAGSCSLNIGAITLTLLLVVAFSVLSLAPLARQGSIFPSAAIGLYAAYLCFSALQSEPKEYACNGLGRSLTAASGGTLALGMLVTLASVVYAAFRAGSNTALFTLDGSEDGEGGAGGGAGQRQALLADVEGTSAGLDGVPDVAEATREAVTGGAPKPDAAAVARAEALTPVSYNYSFFHLIFALASMYIAMLMTGWGSVAQDKDRIDVGWASVWVKLGAQWVTGLLYMWTLLAPALFPDRDFS</sequence>
<evidence type="ECO:0000313" key="8">
    <source>
        <dbReference type="Proteomes" id="UP000006906"/>
    </source>
</evidence>
<dbReference type="GeneID" id="5722316"/>
<protein>
    <recommendedName>
        <fullName evidence="9">Serine incorporator</fullName>
    </recommendedName>
</protein>
<dbReference type="EMBL" id="CM008970">
    <property type="protein sequence ID" value="PNW79375.1"/>
    <property type="molecule type" value="Genomic_DNA"/>
</dbReference>
<dbReference type="OrthoDB" id="5963193at2759"/>
<evidence type="ECO:0000256" key="2">
    <source>
        <dbReference type="ARBA" id="ARBA00006665"/>
    </source>
</evidence>
<dbReference type="ExpressionAtlas" id="A0A2K3DFS8">
    <property type="expression patterns" value="baseline and differential"/>
</dbReference>
<proteinExistence type="inferred from homology"/>
<feature type="transmembrane region" description="Helical" evidence="6">
    <location>
        <begin position="149"/>
        <end position="167"/>
    </location>
</feature>
<feature type="transmembrane region" description="Helical" evidence="6">
    <location>
        <begin position="290"/>
        <end position="310"/>
    </location>
</feature>
<dbReference type="FunCoup" id="A0A2K3DFS8">
    <property type="interactions" value="1829"/>
</dbReference>
<feature type="transmembrane region" description="Helical" evidence="6">
    <location>
        <begin position="84"/>
        <end position="106"/>
    </location>
</feature>
<dbReference type="InterPro" id="IPR005016">
    <property type="entry name" value="TDE1/TMS"/>
</dbReference>
<feature type="transmembrane region" description="Helical" evidence="6">
    <location>
        <begin position="435"/>
        <end position="453"/>
    </location>
</feature>
<dbReference type="Gramene" id="PNW79375">
    <property type="protein sequence ID" value="PNW79375"/>
    <property type="gene ID" value="CHLRE_09g412803v5"/>
</dbReference>
<gene>
    <name evidence="7" type="ORF">CHLRE_09g412803v5</name>
</gene>